<reference evidence="2 3" key="1">
    <citation type="journal article" date="2006" name="Proc. Natl. Acad. Sci. U.S.A.">
        <title>Evolution of sensory complexity recorded in a myxobacterial genome.</title>
        <authorList>
            <person name="Goldman B.S."/>
            <person name="Nierman W.C."/>
            <person name="Kaiser D."/>
            <person name="Slater S.C."/>
            <person name="Durkin A.S."/>
            <person name="Eisen J.A."/>
            <person name="Ronning C.M."/>
            <person name="Barbazuk W.B."/>
            <person name="Blanchard M."/>
            <person name="Field C."/>
            <person name="Halling C."/>
            <person name="Hinkle G."/>
            <person name="Iartchuk O."/>
            <person name="Kim H.S."/>
            <person name="Mackenzie C."/>
            <person name="Madupu R."/>
            <person name="Miller N."/>
            <person name="Shvartsbeyn A."/>
            <person name="Sullivan S.A."/>
            <person name="Vaudin M."/>
            <person name="Wiegand R."/>
            <person name="Kaplan H.B."/>
        </authorList>
    </citation>
    <scope>NUCLEOTIDE SEQUENCE [LARGE SCALE GENOMIC DNA]</scope>
    <source>
        <strain evidence="3">DK1622</strain>
    </source>
</reference>
<dbReference type="KEGG" id="mxa:MXAN_3146"/>
<evidence type="ECO:0008006" key="4">
    <source>
        <dbReference type="Google" id="ProtNLM"/>
    </source>
</evidence>
<feature type="signal peptide" evidence="1">
    <location>
        <begin position="1"/>
        <end position="27"/>
    </location>
</feature>
<name>Q1D7M4_MYXXD</name>
<evidence type="ECO:0000313" key="3">
    <source>
        <dbReference type="Proteomes" id="UP000002402"/>
    </source>
</evidence>
<dbReference type="AlphaFoldDB" id="Q1D7M4"/>
<protein>
    <recommendedName>
        <fullName evidence="4">Outer membrane protein beta-barrel domain-containing protein</fullName>
    </recommendedName>
</protein>
<proteinExistence type="predicted"/>
<keyword evidence="3" id="KW-1185">Reference proteome</keyword>
<keyword evidence="1" id="KW-0732">Signal</keyword>
<dbReference type="STRING" id="246197.MXAN_3146"/>
<sequence length="229" mass="25103">MPMQTLSRPTARTLVLLSFLVSWPAFAEVEEARDPGFPRWLAISARGGYLMPGGRMDGAAEPLYLYEIYKGLFAAIVEPTIRIASRVEVGPWAQFSHAQMRIRCSAERTCKGSNLRFGLQGNYHWNPSGPIDLWSGVALGYDTSSVSVPAAEVTYSGPDVTLQAGFDRNFGGNFWAGLFVVGTGGQYDKLDVRLLNGSGSETLRERAFHLWIGFGFRVRVAAPHPAVTN</sequence>
<dbReference type="OrthoDB" id="5382054at2"/>
<dbReference type="EnsemblBacteria" id="ABF89865">
    <property type="protein sequence ID" value="ABF89865"/>
    <property type="gene ID" value="MXAN_3146"/>
</dbReference>
<accession>Q1D7M4</accession>
<dbReference type="EMBL" id="CP000113">
    <property type="protein sequence ID" value="ABF89865.1"/>
    <property type="molecule type" value="Genomic_DNA"/>
</dbReference>
<evidence type="ECO:0000313" key="2">
    <source>
        <dbReference type="EMBL" id="ABF89865.1"/>
    </source>
</evidence>
<dbReference type="Proteomes" id="UP000002402">
    <property type="component" value="Chromosome"/>
</dbReference>
<dbReference type="HOGENOM" id="CLU_1228823_0_0_7"/>
<dbReference type="eggNOG" id="COG3047">
    <property type="taxonomic scope" value="Bacteria"/>
</dbReference>
<evidence type="ECO:0000256" key="1">
    <source>
        <dbReference type="SAM" id="SignalP"/>
    </source>
</evidence>
<feature type="chain" id="PRO_5004188294" description="Outer membrane protein beta-barrel domain-containing protein" evidence="1">
    <location>
        <begin position="28"/>
        <end position="229"/>
    </location>
</feature>
<gene>
    <name evidence="2" type="ordered locus">MXAN_3146</name>
</gene>
<organism evidence="2 3">
    <name type="scientific">Myxococcus xanthus (strain DK1622)</name>
    <dbReference type="NCBI Taxonomy" id="246197"/>
    <lineage>
        <taxon>Bacteria</taxon>
        <taxon>Pseudomonadati</taxon>
        <taxon>Myxococcota</taxon>
        <taxon>Myxococcia</taxon>
        <taxon>Myxococcales</taxon>
        <taxon>Cystobacterineae</taxon>
        <taxon>Myxococcaceae</taxon>
        <taxon>Myxococcus</taxon>
    </lineage>
</organism>